<evidence type="ECO:0000313" key="1">
    <source>
        <dbReference type="EMBL" id="VEL34838.1"/>
    </source>
</evidence>
<gene>
    <name evidence="1" type="ORF">PXEA_LOCUS28278</name>
</gene>
<evidence type="ECO:0000313" key="2">
    <source>
        <dbReference type="Proteomes" id="UP000784294"/>
    </source>
</evidence>
<dbReference type="AlphaFoldDB" id="A0A448XES0"/>
<dbReference type="EMBL" id="CAAALY010248507">
    <property type="protein sequence ID" value="VEL34838.1"/>
    <property type="molecule type" value="Genomic_DNA"/>
</dbReference>
<accession>A0A448XES0</accession>
<keyword evidence="2" id="KW-1185">Reference proteome</keyword>
<organism evidence="1 2">
    <name type="scientific">Protopolystoma xenopodis</name>
    <dbReference type="NCBI Taxonomy" id="117903"/>
    <lineage>
        <taxon>Eukaryota</taxon>
        <taxon>Metazoa</taxon>
        <taxon>Spiralia</taxon>
        <taxon>Lophotrochozoa</taxon>
        <taxon>Platyhelminthes</taxon>
        <taxon>Monogenea</taxon>
        <taxon>Polyopisthocotylea</taxon>
        <taxon>Polystomatidea</taxon>
        <taxon>Polystomatidae</taxon>
        <taxon>Protopolystoma</taxon>
    </lineage>
</organism>
<protein>
    <submittedName>
        <fullName evidence="1">Uncharacterized protein</fullName>
    </submittedName>
</protein>
<comment type="caution">
    <text evidence="1">The sequence shown here is derived from an EMBL/GenBank/DDBJ whole genome shotgun (WGS) entry which is preliminary data.</text>
</comment>
<reference evidence="1" key="1">
    <citation type="submission" date="2018-11" db="EMBL/GenBank/DDBJ databases">
        <authorList>
            <consortium name="Pathogen Informatics"/>
        </authorList>
    </citation>
    <scope>NUCLEOTIDE SEQUENCE</scope>
</reference>
<dbReference type="Proteomes" id="UP000784294">
    <property type="component" value="Unassembled WGS sequence"/>
</dbReference>
<name>A0A448XES0_9PLAT</name>
<sequence length="809" mass="90439">MLSHLSVRLLQSRCASTKTTKKCTGASTQISTTVREELVAGKCRAIKSVNQTNLMAKKLCINKVIQSQCYPGRKTYTKTILAAQMENCRCGKPIRKTQVCDCACPKVGVFTQCLPTGQIVVTTIKANNTGCRCSINKMISKSMPVCPPTSPIPQVSECRETAGKPLQTVTRQKAVIDRKKCTCSLQLVRQMRPCVLQAKREVKKRCLRGSLMETLTTELEYVASKNKTIRVPVRREVSTITCGRPEAFSSCVSASGAGVLTERSYTLSNCTCVARLERKAIKCACNPLPRIVNVSECNQKTCRIQTTYVKEAMDATGKCRRLEYSSVKSCCCLPDRKEQRCSVAGDRLIVQHTSYSLGKADTCSRHLVTTWTRVVCPERLLPEEHCDPATRRLSRTTSQLRARRCNCTKVLLHQSTSECGCRAPEVWRFCDKVNWRIVLHETVYRLTAGRCQKKSTQRIKPVSCRSDEPKRVKEVCDPLTGQSRIQITETVVSLDDGCRCVKERRVRWLPQTGCSCVRPKQAETTKCSNGQLLVTRNRSVLVGGRCQTQQITESRPIVCNPNLWTLQPPAKSSANASRCGIQVFIRSVPRNCKCVRQVRTQKCDCSCRLTPKPQRSCARNGLVWLERQYFPRMENCRCLNIFKDVVKPIVCPRATVVVSDCEAKSCNRITTSVTYSVENCTCIPVTRTVVAKCCCPKGDVKTTCLNNLGLIETVVKTPKLDGGKCVEQTTRRQMRFNCDRLNANSAGCQPIGVCDAKTGTQSYRCKKFTRVGCKCRPSSVIKPGLCRKSYRVNRVLQVFSNHAIVKIDH</sequence>
<proteinExistence type="predicted"/>